<protein>
    <submittedName>
        <fullName evidence="1">Uncharacterized protein</fullName>
    </submittedName>
</protein>
<keyword evidence="2" id="KW-1185">Reference proteome</keyword>
<dbReference type="Proteomes" id="UP001234297">
    <property type="component" value="Chromosome 10"/>
</dbReference>
<name>A0ACC2KLU1_PERAE</name>
<dbReference type="EMBL" id="CM056818">
    <property type="protein sequence ID" value="KAJ8621982.1"/>
    <property type="molecule type" value="Genomic_DNA"/>
</dbReference>
<organism evidence="1 2">
    <name type="scientific">Persea americana</name>
    <name type="common">Avocado</name>
    <dbReference type="NCBI Taxonomy" id="3435"/>
    <lineage>
        <taxon>Eukaryota</taxon>
        <taxon>Viridiplantae</taxon>
        <taxon>Streptophyta</taxon>
        <taxon>Embryophyta</taxon>
        <taxon>Tracheophyta</taxon>
        <taxon>Spermatophyta</taxon>
        <taxon>Magnoliopsida</taxon>
        <taxon>Magnoliidae</taxon>
        <taxon>Laurales</taxon>
        <taxon>Lauraceae</taxon>
        <taxon>Persea</taxon>
    </lineage>
</organism>
<proteinExistence type="predicted"/>
<evidence type="ECO:0000313" key="1">
    <source>
        <dbReference type="EMBL" id="KAJ8621982.1"/>
    </source>
</evidence>
<gene>
    <name evidence="1" type="ORF">MRB53_030511</name>
</gene>
<sequence>MCTVKFGYFFPGVGRSLLSLCLGVRLSPSSAQMASSPSPAFRVNGGAVSMGSVNGDDGGGCLRVEKMGCNGWA</sequence>
<comment type="caution">
    <text evidence="1">The sequence shown here is derived from an EMBL/GenBank/DDBJ whole genome shotgun (WGS) entry which is preliminary data.</text>
</comment>
<reference evidence="1 2" key="1">
    <citation type="journal article" date="2022" name="Hortic Res">
        <title>A haplotype resolved chromosomal level avocado genome allows analysis of novel avocado genes.</title>
        <authorList>
            <person name="Nath O."/>
            <person name="Fletcher S.J."/>
            <person name="Hayward A."/>
            <person name="Shaw L.M."/>
            <person name="Masouleh A.K."/>
            <person name="Furtado A."/>
            <person name="Henry R.J."/>
            <person name="Mitter N."/>
        </authorList>
    </citation>
    <scope>NUCLEOTIDE SEQUENCE [LARGE SCALE GENOMIC DNA]</scope>
    <source>
        <strain evidence="2">cv. Hass</strain>
    </source>
</reference>
<evidence type="ECO:0000313" key="2">
    <source>
        <dbReference type="Proteomes" id="UP001234297"/>
    </source>
</evidence>
<accession>A0ACC2KLU1</accession>